<dbReference type="Pfam" id="PF08530">
    <property type="entry name" value="PepX_C"/>
    <property type="match status" value="1"/>
</dbReference>
<comment type="caution">
    <text evidence="3">The sequence shown here is derived from an EMBL/GenBank/DDBJ whole genome shotgun (WGS) entry which is preliminary data.</text>
</comment>
<dbReference type="Pfam" id="PF02129">
    <property type="entry name" value="Peptidase_S15"/>
    <property type="match status" value="1"/>
</dbReference>
<evidence type="ECO:0000256" key="1">
    <source>
        <dbReference type="ARBA" id="ARBA00022801"/>
    </source>
</evidence>
<dbReference type="PANTHER" id="PTHR43056:SF10">
    <property type="entry name" value="COCE_NOND FAMILY, PUTATIVE (AFU_ORTHOLOGUE AFUA_7G00600)-RELATED"/>
    <property type="match status" value="1"/>
</dbReference>
<proteinExistence type="predicted"/>
<feature type="domain" description="Xaa-Pro dipeptidyl-peptidase C-terminal" evidence="2">
    <location>
        <begin position="276"/>
        <end position="537"/>
    </location>
</feature>
<dbReference type="SUPFAM" id="SSF49785">
    <property type="entry name" value="Galactose-binding domain-like"/>
    <property type="match status" value="1"/>
</dbReference>
<dbReference type="InterPro" id="IPR013736">
    <property type="entry name" value="Xaa-Pro_dipept_C"/>
</dbReference>
<dbReference type="InterPro" id="IPR008979">
    <property type="entry name" value="Galactose-bd-like_sf"/>
</dbReference>
<reference evidence="3" key="1">
    <citation type="journal article" date="2020" name="Stud. Mycol.">
        <title>101 Dothideomycetes genomes: a test case for predicting lifestyles and emergence of pathogens.</title>
        <authorList>
            <person name="Haridas S."/>
            <person name="Albert R."/>
            <person name="Binder M."/>
            <person name="Bloem J."/>
            <person name="Labutti K."/>
            <person name="Salamov A."/>
            <person name="Andreopoulos B."/>
            <person name="Baker S."/>
            <person name="Barry K."/>
            <person name="Bills G."/>
            <person name="Bluhm B."/>
            <person name="Cannon C."/>
            <person name="Castanera R."/>
            <person name="Culley D."/>
            <person name="Daum C."/>
            <person name="Ezra D."/>
            <person name="Gonzalez J."/>
            <person name="Henrissat B."/>
            <person name="Kuo A."/>
            <person name="Liang C."/>
            <person name="Lipzen A."/>
            <person name="Lutzoni F."/>
            <person name="Magnuson J."/>
            <person name="Mondo S."/>
            <person name="Nolan M."/>
            <person name="Ohm R."/>
            <person name="Pangilinan J."/>
            <person name="Park H.-J."/>
            <person name="Ramirez L."/>
            <person name="Alfaro M."/>
            <person name="Sun H."/>
            <person name="Tritt A."/>
            <person name="Yoshinaga Y."/>
            <person name="Zwiers L.-H."/>
            <person name="Turgeon B."/>
            <person name="Goodwin S."/>
            <person name="Spatafora J."/>
            <person name="Crous P."/>
            <person name="Grigoriev I."/>
        </authorList>
    </citation>
    <scope>NUCLEOTIDE SEQUENCE</scope>
    <source>
        <strain evidence="3">CBS 130266</strain>
    </source>
</reference>
<evidence type="ECO:0000313" key="3">
    <source>
        <dbReference type="EMBL" id="KAF2416195.1"/>
    </source>
</evidence>
<dbReference type="GO" id="GO:0008239">
    <property type="term" value="F:dipeptidyl-peptidase activity"/>
    <property type="evidence" value="ECO:0007669"/>
    <property type="project" value="InterPro"/>
</dbReference>
<dbReference type="SMART" id="SM00939">
    <property type="entry name" value="PepX_C"/>
    <property type="match status" value="1"/>
</dbReference>
<evidence type="ECO:0000313" key="4">
    <source>
        <dbReference type="Proteomes" id="UP000800235"/>
    </source>
</evidence>
<dbReference type="InterPro" id="IPR005674">
    <property type="entry name" value="CocE/Ser_esterase"/>
</dbReference>
<dbReference type="NCBIfam" id="TIGR00976">
    <property type="entry name" value="CocE_NonD"/>
    <property type="match status" value="1"/>
</dbReference>
<dbReference type="InterPro" id="IPR000383">
    <property type="entry name" value="Xaa-Pro-like_dom"/>
</dbReference>
<dbReference type="EMBL" id="MU007167">
    <property type="protein sequence ID" value="KAF2416195.1"/>
    <property type="molecule type" value="Genomic_DNA"/>
</dbReference>
<dbReference type="AlphaFoldDB" id="A0A9P4NE41"/>
<name>A0A9P4NE41_9PEZI</name>
<dbReference type="Gene3D" id="3.40.50.1820">
    <property type="entry name" value="alpha/beta hydrolase"/>
    <property type="match status" value="1"/>
</dbReference>
<gene>
    <name evidence="3" type="ORF">EJ08DRAFT_673769</name>
</gene>
<dbReference type="Gene3D" id="2.60.120.260">
    <property type="entry name" value="Galactose-binding domain-like"/>
    <property type="match status" value="1"/>
</dbReference>
<dbReference type="Proteomes" id="UP000800235">
    <property type="component" value="Unassembled WGS sequence"/>
</dbReference>
<sequence length="543" mass="61149">MQAYVKQERKTIVLPKGWQRSEGKRSLDCAIINEENVTFKHRDGVKSMPASFVRTDEKVPAILALSPYGKGGHGFHIYENSPFRLGIPLSATSGLEKFESPDPAEWAPRGYAVVNVDIRGTWESEGNLYIEGTQPGRDAYDLIQAVAQLDWCNGSISMAGNSWLATTQWSAAIQKPPALKCIAPWEGFTDMYRDVACRGGIPKTDFVGFIFDKTIRGRQKREDVAKALGKWPLMRIHVAGTFRGWTQARSKNKWLRVHSTQEWFDLYTKQSNDDLQLFFDRYLKNVDNDWEKTPKVRVSVLTYGSRSGTQPIVDIPFTNYPPENTKYQKLFLTASKKLGTSPEDSEFTVDYESDSLQAEPADFVHIFDKPTKLIDYPRAKLWMSCPDTDELDIYLSLRKVDQNGKVLEHINIPWKALPEGVNSQEAVPNANTIKHLGPSGVLRASHRAKDPSRSSEAIPWHAHDKEEKVPQGTVVPVDIGIWPMGIAFEKGEGLILRVQGHLDQCVEFINHINQKPKNLNKGKHIIHVGGKYESALVVPIVEG</sequence>
<dbReference type="PANTHER" id="PTHR43056">
    <property type="entry name" value="PEPTIDASE S9 PROLYL OLIGOPEPTIDASE"/>
    <property type="match status" value="1"/>
</dbReference>
<organism evidence="3 4">
    <name type="scientific">Tothia fuscella</name>
    <dbReference type="NCBI Taxonomy" id="1048955"/>
    <lineage>
        <taxon>Eukaryota</taxon>
        <taxon>Fungi</taxon>
        <taxon>Dikarya</taxon>
        <taxon>Ascomycota</taxon>
        <taxon>Pezizomycotina</taxon>
        <taxon>Dothideomycetes</taxon>
        <taxon>Pleosporomycetidae</taxon>
        <taxon>Venturiales</taxon>
        <taxon>Cylindrosympodiaceae</taxon>
        <taxon>Tothia</taxon>
    </lineage>
</organism>
<protein>
    <submittedName>
        <fullName evidence="3">Alpha/beta-hydrolase</fullName>
    </submittedName>
</protein>
<dbReference type="InterPro" id="IPR050585">
    <property type="entry name" value="Xaa-Pro_dipeptidyl-ppase/CocE"/>
</dbReference>
<evidence type="ECO:0000259" key="2">
    <source>
        <dbReference type="SMART" id="SM00939"/>
    </source>
</evidence>
<accession>A0A9P4NE41</accession>
<dbReference type="SUPFAM" id="SSF53474">
    <property type="entry name" value="alpha/beta-Hydrolases"/>
    <property type="match status" value="1"/>
</dbReference>
<dbReference type="InterPro" id="IPR029058">
    <property type="entry name" value="AB_hydrolase_fold"/>
</dbReference>
<dbReference type="OrthoDB" id="2578740at2759"/>
<keyword evidence="1" id="KW-0378">Hydrolase</keyword>
<keyword evidence="4" id="KW-1185">Reference proteome</keyword>